<dbReference type="Gene3D" id="3.40.50.10260">
    <property type="entry name" value="YjeF N-terminal domain"/>
    <property type="match status" value="1"/>
</dbReference>
<keyword evidence="10 17" id="KW-0520">NAD</keyword>
<evidence type="ECO:0000256" key="15">
    <source>
        <dbReference type="ARBA" id="ARBA00048238"/>
    </source>
</evidence>
<comment type="cofactor">
    <cofactor evidence="17">
        <name>Mg(2+)</name>
        <dbReference type="ChEBI" id="CHEBI:18420"/>
    </cofactor>
</comment>
<dbReference type="EC" id="4.2.1.136" evidence="19"/>
<dbReference type="GO" id="GO:0052856">
    <property type="term" value="F:NAD(P)HX epimerase activity"/>
    <property type="evidence" value="ECO:0007669"/>
    <property type="project" value="UniProtKB-UniRule"/>
</dbReference>
<comment type="similarity">
    <text evidence="17">Belongs to the NnrD/CARKD family.</text>
</comment>
<comment type="catalytic activity">
    <reaction evidence="15 17 19">
        <text>(6S)-NADHX + ADP = AMP + phosphate + NADH + H(+)</text>
        <dbReference type="Rhea" id="RHEA:32223"/>
        <dbReference type="ChEBI" id="CHEBI:15378"/>
        <dbReference type="ChEBI" id="CHEBI:43474"/>
        <dbReference type="ChEBI" id="CHEBI:57945"/>
        <dbReference type="ChEBI" id="CHEBI:64074"/>
        <dbReference type="ChEBI" id="CHEBI:456215"/>
        <dbReference type="ChEBI" id="CHEBI:456216"/>
        <dbReference type="EC" id="4.2.1.136"/>
    </reaction>
</comment>
<evidence type="ECO:0000256" key="13">
    <source>
        <dbReference type="ARBA" id="ARBA00023268"/>
    </source>
</evidence>
<dbReference type="SUPFAM" id="SSF64153">
    <property type="entry name" value="YjeF N-terminal domain-like"/>
    <property type="match status" value="1"/>
</dbReference>
<evidence type="ECO:0000256" key="4">
    <source>
        <dbReference type="ARBA" id="ARBA00009524"/>
    </source>
</evidence>
<dbReference type="GO" id="GO:0110051">
    <property type="term" value="P:metabolite repair"/>
    <property type="evidence" value="ECO:0007669"/>
    <property type="project" value="TreeGrafter"/>
</dbReference>
<sequence length="534" mass="57466">MKIFNAEQIRKWDAATIQEDHISQTDLMQRAGTACTTWIRRHYQREVPICIVCGKGGNGGDGLVIARGLMEKGYKVSVILLYDPKIFKDAPLEHWLLLQQSITDIHKAHIQILQQNKDALTVASILSILEQTKAQVIIDAVLGTGFVPKNTTEHKLSTTSLAIQAVNQYANSGPKRTKRNIVAIDLPSGLSADTLPAGEDAQSIIQADHTLSFQTYKRTFLHPEAAVFAGKIHLLDIGLSRSFYHNEPTRLRTLDIKAAVKRLRSRTLDSFGHKGSFGTAVLVGGSYGKIGAIALSAKAALRSGVGKVFIQAPKCGYEILQTFIPEAMFEPAGASYIEKISLVKKATYGIGPGMDTHPESAGALLAFISQCGNAVVLDADGLNIIANDPKNYLPIIPKNSILTPHPGEFDRLFPGTDNSLSQVELASANAQKWELIIVLKGHHTAICTPDGKIHYNLSGNAGMATAGSGDVLTGIITSFLAQGYTPKNAALLGVYLHGSAGDLCSKKGSPESLIAHDIIENLPGAFKKLGQRIK</sequence>
<evidence type="ECO:0000256" key="19">
    <source>
        <dbReference type="PIRNR" id="PIRNR017184"/>
    </source>
</evidence>
<dbReference type="GO" id="GO:0046496">
    <property type="term" value="P:nicotinamide nucleotide metabolic process"/>
    <property type="evidence" value="ECO:0007669"/>
    <property type="project" value="UniProtKB-UniRule"/>
</dbReference>
<dbReference type="InterPro" id="IPR036652">
    <property type="entry name" value="YjeF_N_dom_sf"/>
</dbReference>
<feature type="binding site" evidence="17">
    <location>
        <position position="469"/>
    </location>
    <ligand>
        <name>AMP</name>
        <dbReference type="ChEBI" id="CHEBI:456215"/>
    </ligand>
</feature>
<reference evidence="22 23" key="1">
    <citation type="journal article" date="2017" name="Int. J. Syst. Evol. Microbiol.">
        <title>Arachidicoccus ginsenosidivorans sp. nov., with ginsenoside-converting activity isolated from ginseng cultivating soil.</title>
        <authorList>
            <person name="Siddiqi M.Z."/>
            <person name="Aslam Z."/>
            <person name="Im W.T."/>
        </authorList>
    </citation>
    <scope>NUCLEOTIDE SEQUENCE [LARGE SCALE GENOMIC DNA]</scope>
    <source>
        <strain evidence="22 23">Gsoil 809</strain>
    </source>
</reference>
<feature type="domain" description="YjeF C-terminal" evidence="20">
    <location>
        <begin position="257"/>
        <end position="529"/>
    </location>
</feature>
<evidence type="ECO:0000256" key="10">
    <source>
        <dbReference type="ARBA" id="ARBA00023027"/>
    </source>
</evidence>
<comment type="function">
    <text evidence="17">Catalyzes the dehydration of the S-form of NAD(P)HX at the expense of ADP, which is converted to AMP. Together with NAD(P)HX epimerase, which catalyzes the epimerization of the S- and R-forms, the enzyme allows the repair of both epimers of NAD(P)HX, a damaged form of NAD(P)H that is a result of enzymatic or heat-dependent hydration.</text>
</comment>
<comment type="function">
    <text evidence="14 19">Bifunctional enzyme that catalyzes the epimerization of the S- and R-forms of NAD(P)HX and the dehydration of the S-form of NAD(P)HX at the expense of ADP, which is converted to AMP. This allows the repair of both epimers of NAD(P)HX, a damaged form of NAD(P)H that is a result of enzymatic or heat-dependent hydration.</text>
</comment>
<keyword evidence="12 17" id="KW-0456">Lyase</keyword>
<proteinExistence type="inferred from homology"/>
<evidence type="ECO:0000256" key="16">
    <source>
        <dbReference type="ARBA" id="ARBA00049209"/>
    </source>
</evidence>
<dbReference type="NCBIfam" id="TIGR00196">
    <property type="entry name" value="yjeF_cterm"/>
    <property type="match status" value="1"/>
</dbReference>
<evidence type="ECO:0000256" key="9">
    <source>
        <dbReference type="ARBA" id="ARBA00022958"/>
    </source>
</evidence>
<comment type="similarity">
    <text evidence="4 19">In the C-terminal section; belongs to the NnrD/CARKD family.</text>
</comment>
<gene>
    <name evidence="17" type="primary">nnrD</name>
    <name evidence="18" type="synonym">nnrE</name>
    <name evidence="22" type="ORF">FSB73_16480</name>
</gene>
<evidence type="ECO:0000313" key="23">
    <source>
        <dbReference type="Proteomes" id="UP000321291"/>
    </source>
</evidence>
<name>A0A5B8VNQ5_9BACT</name>
<dbReference type="PIRSF" id="PIRSF017184">
    <property type="entry name" value="Nnr"/>
    <property type="match status" value="1"/>
</dbReference>
<dbReference type="InterPro" id="IPR030677">
    <property type="entry name" value="Nnr"/>
</dbReference>
<dbReference type="SUPFAM" id="SSF53613">
    <property type="entry name" value="Ribokinase-like"/>
    <property type="match status" value="1"/>
</dbReference>
<dbReference type="GO" id="GO:0052855">
    <property type="term" value="F:ADP-dependent NAD(P)H-hydrate dehydratase activity"/>
    <property type="evidence" value="ECO:0007669"/>
    <property type="project" value="UniProtKB-UniRule"/>
</dbReference>
<evidence type="ECO:0000256" key="3">
    <source>
        <dbReference type="ARBA" id="ARBA00006001"/>
    </source>
</evidence>
<keyword evidence="9 18" id="KW-0630">Potassium</keyword>
<evidence type="ECO:0000259" key="21">
    <source>
        <dbReference type="PROSITE" id="PS51385"/>
    </source>
</evidence>
<accession>A0A5B8VNQ5</accession>
<keyword evidence="5 18" id="KW-0479">Metal-binding</keyword>
<dbReference type="InterPro" id="IPR029056">
    <property type="entry name" value="Ribokinase-like"/>
</dbReference>
<dbReference type="PANTHER" id="PTHR12592:SF0">
    <property type="entry name" value="ATP-DEPENDENT (S)-NAD(P)H-HYDRATE DEHYDRATASE"/>
    <property type="match status" value="1"/>
</dbReference>
<keyword evidence="13" id="KW-0511">Multifunctional enzyme</keyword>
<dbReference type="InterPro" id="IPR000631">
    <property type="entry name" value="CARKD"/>
</dbReference>
<keyword evidence="7 17" id="KW-0067">ATP-binding</keyword>
<evidence type="ECO:0000256" key="7">
    <source>
        <dbReference type="ARBA" id="ARBA00022840"/>
    </source>
</evidence>
<keyword evidence="11 18" id="KW-0413">Isomerase</keyword>
<dbReference type="Pfam" id="PF01256">
    <property type="entry name" value="Carb_kinase"/>
    <property type="match status" value="1"/>
</dbReference>
<dbReference type="PROSITE" id="PS51385">
    <property type="entry name" value="YJEF_N"/>
    <property type="match status" value="1"/>
</dbReference>
<evidence type="ECO:0000259" key="20">
    <source>
        <dbReference type="PROSITE" id="PS51383"/>
    </source>
</evidence>
<comment type="similarity">
    <text evidence="18">Belongs to the NnrE/AIBP family.</text>
</comment>
<dbReference type="OrthoDB" id="9806925at2"/>
<feature type="binding site" evidence="17">
    <location>
        <position position="470"/>
    </location>
    <ligand>
        <name>(6S)-NADPHX</name>
        <dbReference type="ChEBI" id="CHEBI:64076"/>
    </ligand>
</feature>
<dbReference type="HAMAP" id="MF_01966">
    <property type="entry name" value="NADHX_epimerase"/>
    <property type="match status" value="1"/>
</dbReference>
<comment type="subunit">
    <text evidence="17">Homotetramer.</text>
</comment>
<feature type="binding site" evidence="17">
    <location>
        <position position="353"/>
    </location>
    <ligand>
        <name>(6S)-NADPHX</name>
        <dbReference type="ChEBI" id="CHEBI:64076"/>
    </ligand>
</feature>
<dbReference type="CDD" id="cd01171">
    <property type="entry name" value="YXKO-related"/>
    <property type="match status" value="1"/>
</dbReference>
<dbReference type="PANTHER" id="PTHR12592">
    <property type="entry name" value="ATP-DEPENDENT (S)-NAD(P)H-HYDRATE DEHYDRATASE FAMILY MEMBER"/>
    <property type="match status" value="1"/>
</dbReference>
<dbReference type="PROSITE" id="PS01050">
    <property type="entry name" value="YJEF_C_2"/>
    <property type="match status" value="1"/>
</dbReference>
<feature type="binding site" evidence="17">
    <location>
        <position position="292"/>
    </location>
    <ligand>
        <name>(6S)-NADPHX</name>
        <dbReference type="ChEBI" id="CHEBI:64076"/>
    </ligand>
</feature>
<dbReference type="EC" id="5.1.99.6" evidence="19"/>
<feature type="binding site" evidence="17">
    <location>
        <begin position="440"/>
        <end position="444"/>
    </location>
    <ligand>
        <name>AMP</name>
        <dbReference type="ChEBI" id="CHEBI:456215"/>
    </ligand>
</feature>
<dbReference type="GO" id="GO:0005524">
    <property type="term" value="F:ATP binding"/>
    <property type="evidence" value="ECO:0007669"/>
    <property type="project" value="UniProtKB-UniRule"/>
</dbReference>
<dbReference type="AlphaFoldDB" id="A0A5B8VNQ5"/>
<protein>
    <recommendedName>
        <fullName evidence="19">Bifunctional NAD(P)H-hydrate repair enzyme</fullName>
    </recommendedName>
    <alternativeName>
        <fullName evidence="19">Nicotinamide nucleotide repair protein</fullName>
    </alternativeName>
    <domain>
        <recommendedName>
            <fullName evidence="19">ADP-dependent (S)-NAD(P)H-hydrate dehydratase</fullName>
            <ecNumber evidence="19">4.2.1.136</ecNumber>
        </recommendedName>
        <alternativeName>
            <fullName evidence="19">ADP-dependent NAD(P)HX dehydratase</fullName>
        </alternativeName>
    </domain>
    <domain>
        <recommendedName>
            <fullName evidence="19">NAD(P)H-hydrate epimerase</fullName>
            <ecNumber evidence="19">5.1.99.6</ecNumber>
        </recommendedName>
    </domain>
</protein>
<evidence type="ECO:0000256" key="17">
    <source>
        <dbReference type="HAMAP-Rule" id="MF_01965"/>
    </source>
</evidence>
<comment type="catalytic activity">
    <reaction evidence="1 18 19">
        <text>(6R)-NADHX = (6S)-NADHX</text>
        <dbReference type="Rhea" id="RHEA:32215"/>
        <dbReference type="ChEBI" id="CHEBI:64074"/>
        <dbReference type="ChEBI" id="CHEBI:64075"/>
        <dbReference type="EC" id="5.1.99.6"/>
    </reaction>
</comment>
<comment type="similarity">
    <text evidence="3 19">In the N-terminal section; belongs to the NnrE/AIBP family.</text>
</comment>
<dbReference type="EMBL" id="CP042434">
    <property type="protein sequence ID" value="QEC73039.1"/>
    <property type="molecule type" value="Genomic_DNA"/>
</dbReference>
<evidence type="ECO:0000256" key="8">
    <source>
        <dbReference type="ARBA" id="ARBA00022857"/>
    </source>
</evidence>
<comment type="function">
    <text evidence="18">Catalyzes the epimerization of the S- and R-forms of NAD(P)HX, a damaged form of NAD(P)H that is a result of enzymatic or heat-dependent hydration. This is a prerequisite for the S-specific NAD(P)H-hydrate dehydratase to allow the repair of both epimers of NAD(P)HX.</text>
</comment>
<evidence type="ECO:0000256" key="1">
    <source>
        <dbReference type="ARBA" id="ARBA00000013"/>
    </source>
</evidence>
<evidence type="ECO:0000313" key="22">
    <source>
        <dbReference type="EMBL" id="QEC73039.1"/>
    </source>
</evidence>
<keyword evidence="6 17" id="KW-0547">Nucleotide-binding</keyword>
<organism evidence="22 23">
    <name type="scientific">Arachidicoccus ginsenosidivorans</name>
    <dbReference type="NCBI Taxonomy" id="496057"/>
    <lineage>
        <taxon>Bacteria</taxon>
        <taxon>Pseudomonadati</taxon>
        <taxon>Bacteroidota</taxon>
        <taxon>Chitinophagia</taxon>
        <taxon>Chitinophagales</taxon>
        <taxon>Chitinophagaceae</taxon>
        <taxon>Arachidicoccus</taxon>
    </lineage>
</organism>
<feature type="binding site" evidence="18">
    <location>
        <position position="188"/>
    </location>
    <ligand>
        <name>K(+)</name>
        <dbReference type="ChEBI" id="CHEBI:29103"/>
    </ligand>
</feature>
<dbReference type="HAMAP" id="MF_01965">
    <property type="entry name" value="NADHX_dehydratase"/>
    <property type="match status" value="1"/>
</dbReference>
<feature type="binding site" evidence="18">
    <location>
        <begin position="57"/>
        <end position="61"/>
    </location>
    <ligand>
        <name>(6S)-NADPHX</name>
        <dbReference type="ChEBI" id="CHEBI:64076"/>
    </ligand>
</feature>
<dbReference type="NCBIfam" id="TIGR00197">
    <property type="entry name" value="yjeF_nterm"/>
    <property type="match status" value="1"/>
</dbReference>
<comment type="catalytic activity">
    <reaction evidence="2 18 19">
        <text>(6R)-NADPHX = (6S)-NADPHX</text>
        <dbReference type="Rhea" id="RHEA:32227"/>
        <dbReference type="ChEBI" id="CHEBI:64076"/>
        <dbReference type="ChEBI" id="CHEBI:64077"/>
        <dbReference type="EC" id="5.1.99.6"/>
    </reaction>
</comment>
<feature type="binding site" evidence="18">
    <location>
        <position position="185"/>
    </location>
    <ligand>
        <name>(6S)-NADPHX</name>
        <dbReference type="ChEBI" id="CHEBI:64076"/>
    </ligand>
</feature>
<dbReference type="InterPro" id="IPR004443">
    <property type="entry name" value="YjeF_N_dom"/>
</dbReference>
<comment type="catalytic activity">
    <reaction evidence="16 17 19">
        <text>(6S)-NADPHX + ADP = AMP + phosphate + NADPH + H(+)</text>
        <dbReference type="Rhea" id="RHEA:32235"/>
        <dbReference type="ChEBI" id="CHEBI:15378"/>
        <dbReference type="ChEBI" id="CHEBI:43474"/>
        <dbReference type="ChEBI" id="CHEBI:57783"/>
        <dbReference type="ChEBI" id="CHEBI:64076"/>
        <dbReference type="ChEBI" id="CHEBI:456215"/>
        <dbReference type="ChEBI" id="CHEBI:456216"/>
        <dbReference type="EC" id="4.2.1.136"/>
    </reaction>
</comment>
<dbReference type="PROSITE" id="PS51383">
    <property type="entry name" value="YJEF_C_3"/>
    <property type="match status" value="1"/>
</dbReference>
<dbReference type="InterPro" id="IPR017953">
    <property type="entry name" value="Carbohydrate_kinase_pred_CS"/>
</dbReference>
<evidence type="ECO:0000256" key="12">
    <source>
        <dbReference type="ARBA" id="ARBA00023239"/>
    </source>
</evidence>
<dbReference type="Pfam" id="PF03853">
    <property type="entry name" value="YjeF_N"/>
    <property type="match status" value="1"/>
</dbReference>
<feature type="binding site" evidence="17">
    <location>
        <position position="405"/>
    </location>
    <ligand>
        <name>(6S)-NADPHX</name>
        <dbReference type="ChEBI" id="CHEBI:64076"/>
    </ligand>
</feature>
<feature type="binding site" evidence="18">
    <location>
        <position position="58"/>
    </location>
    <ligand>
        <name>K(+)</name>
        <dbReference type="ChEBI" id="CHEBI:29103"/>
    </ligand>
</feature>
<keyword evidence="8 17" id="KW-0521">NADP</keyword>
<dbReference type="RefSeq" id="WP_146784645.1">
    <property type="nucleotide sequence ID" value="NZ_CP042434.1"/>
</dbReference>
<dbReference type="GO" id="GO:0046872">
    <property type="term" value="F:metal ion binding"/>
    <property type="evidence" value="ECO:0007669"/>
    <property type="project" value="UniProtKB-UniRule"/>
</dbReference>
<comment type="caution">
    <text evidence="18">Lacks conserved residue(s) required for the propagation of feature annotation.</text>
</comment>
<dbReference type="Gene3D" id="3.40.1190.20">
    <property type="match status" value="1"/>
</dbReference>
<comment type="cofactor">
    <cofactor evidence="18 19">
        <name>K(+)</name>
        <dbReference type="ChEBI" id="CHEBI:29103"/>
    </cofactor>
    <text evidence="18 19">Binds 1 potassium ion per subunit.</text>
</comment>
<dbReference type="KEGG" id="agi:FSB73_16480"/>
<dbReference type="Proteomes" id="UP000321291">
    <property type="component" value="Chromosome"/>
</dbReference>
<feature type="domain" description="YjeF N-terminal" evidence="21">
    <location>
        <begin position="9"/>
        <end position="245"/>
    </location>
</feature>
<evidence type="ECO:0000256" key="11">
    <source>
        <dbReference type="ARBA" id="ARBA00023235"/>
    </source>
</evidence>
<evidence type="ECO:0000256" key="14">
    <source>
        <dbReference type="ARBA" id="ARBA00025153"/>
    </source>
</evidence>
<keyword evidence="23" id="KW-1185">Reference proteome</keyword>
<evidence type="ECO:0000256" key="5">
    <source>
        <dbReference type="ARBA" id="ARBA00022723"/>
    </source>
</evidence>
<evidence type="ECO:0000256" key="6">
    <source>
        <dbReference type="ARBA" id="ARBA00022741"/>
    </source>
</evidence>
<evidence type="ECO:0000256" key="18">
    <source>
        <dbReference type="HAMAP-Rule" id="MF_01966"/>
    </source>
</evidence>
<evidence type="ECO:0000256" key="2">
    <source>
        <dbReference type="ARBA" id="ARBA00000909"/>
    </source>
</evidence>
<feature type="binding site" evidence="18">
    <location>
        <position position="139"/>
    </location>
    <ligand>
        <name>K(+)</name>
        <dbReference type="ChEBI" id="CHEBI:29103"/>
    </ligand>
</feature>